<feature type="region of interest" description="Disordered" evidence="1">
    <location>
        <begin position="1"/>
        <end position="23"/>
    </location>
</feature>
<feature type="region of interest" description="Disordered" evidence="1">
    <location>
        <begin position="293"/>
        <end position="399"/>
    </location>
</feature>
<gene>
    <name evidence="2" type="ORF">IAC42_02400</name>
</gene>
<name>A0A9D9E9J9_9SPIR</name>
<evidence type="ECO:0000313" key="2">
    <source>
        <dbReference type="EMBL" id="MBO8442598.1"/>
    </source>
</evidence>
<reference evidence="2" key="1">
    <citation type="submission" date="2020-10" db="EMBL/GenBank/DDBJ databases">
        <authorList>
            <person name="Gilroy R."/>
        </authorList>
    </citation>
    <scope>NUCLEOTIDE SEQUENCE</scope>
    <source>
        <strain evidence="2">11167</strain>
    </source>
</reference>
<dbReference type="EMBL" id="JADIMU010000016">
    <property type="protein sequence ID" value="MBO8442598.1"/>
    <property type="molecule type" value="Genomic_DNA"/>
</dbReference>
<evidence type="ECO:0000256" key="1">
    <source>
        <dbReference type="SAM" id="MobiDB-lite"/>
    </source>
</evidence>
<proteinExistence type="predicted"/>
<feature type="compositionally biased region" description="Acidic residues" evidence="1">
    <location>
        <begin position="389"/>
        <end position="399"/>
    </location>
</feature>
<accession>A0A9D9E9J9</accession>
<dbReference type="Proteomes" id="UP000823633">
    <property type="component" value="Unassembled WGS sequence"/>
</dbReference>
<protein>
    <submittedName>
        <fullName evidence="2">Uncharacterized protein</fullName>
    </submittedName>
</protein>
<sequence>MPYDARKNINQNARPTDSVPEVRQDEKAIMRPDFHAATPASSYGGTGNFGLSASAIANEQVAREVATVQAQMVIAKQFPRNREAAMDHIQSECSRITLAEKAAYRYQRGGTDIFGASIDLLRSISQCWGNLESGWKEVERVSGTSYAPGHSKIIAYAIDFETNVRKAREFTVYHVRENGKPVTDDRDIYELTANKASRRERACLEAIIPKDVVDWALDLCIQTSVNYNKQHMDINKMLNSFRSAFGVSKAQIEQFIGRKAEAMDVTLYVRLRSIYKSLQDGVGEVSDFFKPVEEPVTEQQASTTTPKTARTPKKKQEPQNDGEPAKTLSGQDAAPVIAPEPDSRQDAVQQSTPAMYSDEADMPDAGTGEMSEDEYMAMLREEQEAQGSPDDDLDDEGDY</sequence>
<evidence type="ECO:0000313" key="3">
    <source>
        <dbReference type="Proteomes" id="UP000823633"/>
    </source>
</evidence>
<reference evidence="2" key="2">
    <citation type="journal article" date="2021" name="PeerJ">
        <title>Extensive microbial diversity within the chicken gut microbiome revealed by metagenomics and culture.</title>
        <authorList>
            <person name="Gilroy R."/>
            <person name="Ravi A."/>
            <person name="Getino M."/>
            <person name="Pursley I."/>
            <person name="Horton D.L."/>
            <person name="Alikhan N.F."/>
            <person name="Baker D."/>
            <person name="Gharbi K."/>
            <person name="Hall N."/>
            <person name="Watson M."/>
            <person name="Adriaenssens E.M."/>
            <person name="Foster-Nyarko E."/>
            <person name="Jarju S."/>
            <person name="Secka A."/>
            <person name="Antonio M."/>
            <person name="Oren A."/>
            <person name="Chaudhuri R.R."/>
            <person name="La Ragione R."/>
            <person name="Hildebrand F."/>
            <person name="Pallen M.J."/>
        </authorList>
    </citation>
    <scope>NUCLEOTIDE SEQUENCE</scope>
    <source>
        <strain evidence="2">11167</strain>
    </source>
</reference>
<dbReference type="AlphaFoldDB" id="A0A9D9E9J9"/>
<organism evidence="2 3">
    <name type="scientific">Candidatus Aphodenecus pullistercoris</name>
    <dbReference type="NCBI Taxonomy" id="2840669"/>
    <lineage>
        <taxon>Bacteria</taxon>
        <taxon>Pseudomonadati</taxon>
        <taxon>Spirochaetota</taxon>
        <taxon>Spirochaetia</taxon>
        <taxon>Spirochaetales</taxon>
        <taxon>Candidatus Aphodenecus</taxon>
    </lineage>
</organism>
<comment type="caution">
    <text evidence="2">The sequence shown here is derived from an EMBL/GenBank/DDBJ whole genome shotgun (WGS) entry which is preliminary data.</text>
</comment>